<accession>A0A6A2YK65</accession>
<gene>
    <name evidence="2" type="ORF">F3Y22_tig00111427pilonHSYRG00326</name>
</gene>
<dbReference type="EMBL" id="VEPZ02001337">
    <property type="protein sequence ID" value="KAE8678287.1"/>
    <property type="molecule type" value="Genomic_DNA"/>
</dbReference>
<comment type="caution">
    <text evidence="2">The sequence shown here is derived from an EMBL/GenBank/DDBJ whole genome shotgun (WGS) entry which is preliminary data.</text>
</comment>
<organism evidence="2 3">
    <name type="scientific">Hibiscus syriacus</name>
    <name type="common">Rose of Sharon</name>
    <dbReference type="NCBI Taxonomy" id="106335"/>
    <lineage>
        <taxon>Eukaryota</taxon>
        <taxon>Viridiplantae</taxon>
        <taxon>Streptophyta</taxon>
        <taxon>Embryophyta</taxon>
        <taxon>Tracheophyta</taxon>
        <taxon>Spermatophyta</taxon>
        <taxon>Magnoliopsida</taxon>
        <taxon>eudicotyledons</taxon>
        <taxon>Gunneridae</taxon>
        <taxon>Pentapetalae</taxon>
        <taxon>rosids</taxon>
        <taxon>malvids</taxon>
        <taxon>Malvales</taxon>
        <taxon>Malvaceae</taxon>
        <taxon>Malvoideae</taxon>
        <taxon>Hibiscus</taxon>
    </lineage>
</organism>
<sequence>MFFSSSPNHFDVMVDIETLMKLAPVYFTMAFASIVFPVPGWSKSKIPLQVPLEVQYCCEARVCIVGSLVDGGAWFAVANVMAEDSGFIEVYAEEFGLSQRNLFISGMLAASFGACRHHQVLLEKEGVGLEGGLDGQEYNVSSSQRRVCAMQCLGNRIIVGHPILYSSAQGELQYDPEIKKTARRLRKETNLCNKQASYSSSPESKSVVNLVDSSSDFEIEGTMANEETTLRELAAPNENQQPLWIDYPTLEVTFELKYGLIHLLRNFHGLENEDPHKHLKEFHVICSSMRPQGVTEEQIKLRAFPFSLTDRAKDWLFYLPPSSVTTWAERVRMFLDKVFPASRAALLPMERKMMDATSGGTILTKTPRDVRELISNMAANSQQFGFRKDTSSRRVNEQVKACGICATIGHPIDMCPMLQDDSHEHANAIGSYGPRPSQFQHFPPEQSSSKPGMSLEEFVKSLATNTQQFQQETRTSIQNLENQMSQLASSISRLESQGNLHSQIVVNPRQNVSAITLRSGKELKKPSLLKHGRALEEVVAPQTQKDQPKGLKSEKPKEFVIDPHFPSRFAKSKK</sequence>
<keyword evidence="1" id="KW-0175">Coiled coil</keyword>
<dbReference type="AlphaFoldDB" id="A0A6A2YK65"/>
<proteinExistence type="predicted"/>
<evidence type="ECO:0000256" key="1">
    <source>
        <dbReference type="SAM" id="Coils"/>
    </source>
</evidence>
<feature type="coiled-coil region" evidence="1">
    <location>
        <begin position="470"/>
        <end position="497"/>
    </location>
</feature>
<evidence type="ECO:0000313" key="2">
    <source>
        <dbReference type="EMBL" id="KAE8678287.1"/>
    </source>
</evidence>
<dbReference type="PANTHER" id="PTHR33223:SF3">
    <property type="match status" value="1"/>
</dbReference>
<dbReference type="Proteomes" id="UP000436088">
    <property type="component" value="Unassembled WGS sequence"/>
</dbReference>
<keyword evidence="3" id="KW-1185">Reference proteome</keyword>
<dbReference type="PANTHER" id="PTHR33223">
    <property type="entry name" value="CCHC-TYPE DOMAIN-CONTAINING PROTEIN"/>
    <property type="match status" value="1"/>
</dbReference>
<reference evidence="2" key="1">
    <citation type="submission" date="2019-09" db="EMBL/GenBank/DDBJ databases">
        <title>Draft genome information of white flower Hibiscus syriacus.</title>
        <authorList>
            <person name="Kim Y.-M."/>
        </authorList>
    </citation>
    <scope>NUCLEOTIDE SEQUENCE [LARGE SCALE GENOMIC DNA]</scope>
    <source>
        <strain evidence="2">YM2019G1</strain>
    </source>
</reference>
<evidence type="ECO:0000313" key="3">
    <source>
        <dbReference type="Proteomes" id="UP000436088"/>
    </source>
</evidence>
<evidence type="ECO:0008006" key="4">
    <source>
        <dbReference type="Google" id="ProtNLM"/>
    </source>
</evidence>
<name>A0A6A2YK65_HIBSY</name>
<protein>
    <recommendedName>
        <fullName evidence="4">Retrotransposon gag domain-containing protein</fullName>
    </recommendedName>
</protein>